<keyword evidence="1" id="KW-1133">Transmembrane helix</keyword>
<sequence>MVNVFSNSGRINTFKESYIEMKKIFLIIGAVLLLASVVFYNFGGLDVYLLNKMNRSELPEKYKNYQYIDSTKSIRFGHHEINLMWKSYTRIQHVISSEGNVIIVTNEIPKDRNRKEVEEDGSVGSTRFYMDYHFYKLDKDGNIKDRYTYKSTRENWNELLFGDFIVNYDKKYYRTWIKDGDTVRKQMIVQNEDLKWSREKQNTEYQNITENADDYLRESKSGSDRVTYYMNGKWYQLYIDRKVSGKYSMTNPGYNNSLFGTDPFGERKLDPGRFPNIMPVYFQRKVLDKSTCSASGGAISTTSKSWNGDLYCQLLVKGDTLKFKKAMSFNENFTTEKFYNTKGEDIRKLKAELEKQYLPYLYFSDKNLNFQLFTTTENKLYLIKPVQ</sequence>
<reference evidence="3" key="1">
    <citation type="submission" date="2018-06" db="EMBL/GenBank/DDBJ databases">
        <authorList>
            <person name="Lum Nde A."/>
            <person name="Hugo C."/>
        </authorList>
    </citation>
    <scope>NUCLEOTIDE SEQUENCE [LARGE SCALE GENOMIC DNA]</scope>
    <source>
        <strain evidence="3">1_F178</strain>
    </source>
</reference>
<dbReference type="Proteomes" id="UP000256686">
    <property type="component" value="Unassembled WGS sequence"/>
</dbReference>
<proteinExistence type="predicted"/>
<keyword evidence="1" id="KW-0472">Membrane</keyword>
<evidence type="ECO:0000313" key="2">
    <source>
        <dbReference type="EMBL" id="REC59810.1"/>
    </source>
</evidence>
<dbReference type="AlphaFoldDB" id="A0A3D9C1S3"/>
<name>A0A3D9C1S3_9FLAO</name>
<protein>
    <submittedName>
        <fullName evidence="2">Uncharacterized protein</fullName>
    </submittedName>
</protein>
<comment type="caution">
    <text evidence="2">The sequence shown here is derived from an EMBL/GenBank/DDBJ whole genome shotgun (WGS) entry which is preliminary data.</text>
</comment>
<evidence type="ECO:0000313" key="3">
    <source>
        <dbReference type="Proteomes" id="UP000256686"/>
    </source>
</evidence>
<evidence type="ECO:0000256" key="1">
    <source>
        <dbReference type="SAM" id="Phobius"/>
    </source>
</evidence>
<keyword evidence="3" id="KW-1185">Reference proteome</keyword>
<keyword evidence="1" id="KW-0812">Transmembrane</keyword>
<feature type="transmembrane region" description="Helical" evidence="1">
    <location>
        <begin position="24"/>
        <end position="43"/>
    </location>
</feature>
<gene>
    <name evidence="2" type="ORF">DRF65_24080</name>
</gene>
<dbReference type="EMBL" id="QNVT01000032">
    <property type="protein sequence ID" value="REC59810.1"/>
    <property type="molecule type" value="Genomic_DNA"/>
</dbReference>
<accession>A0A3D9C1S3</accession>
<organism evidence="2 3">
    <name type="scientific">Chryseobacterium pennae</name>
    <dbReference type="NCBI Taxonomy" id="2258962"/>
    <lineage>
        <taxon>Bacteria</taxon>
        <taxon>Pseudomonadati</taxon>
        <taxon>Bacteroidota</taxon>
        <taxon>Flavobacteriia</taxon>
        <taxon>Flavobacteriales</taxon>
        <taxon>Weeksellaceae</taxon>
        <taxon>Chryseobacterium group</taxon>
        <taxon>Chryseobacterium</taxon>
    </lineage>
</organism>